<sequence length="372" mass="40067">MVSAKTRLFSPLTIKGVTIPNRAWVAPMCQYMADDGMPNDWHHVHLSAFANGGFGLILTEATAVCPEGRTTPHDTGLWNDEQRDAWARITQAVHARGSRIGVQLGHAGRKAGALNPFSGARGSVPLDEGGWSTVAPSPIAFGDYAVPSELTSDEISQIPTAFALAAQRAVAAGFDVVEVHAAHGYLLHQFLSPLSNARTDDYGGRLVNRACVLLQVVRAIRRAIPDVPLFVRLSATDWEENGLTVSEVAEVASWLREERVDFIDVSTGGNTPNPEISVGPGYQVAAARAVRDVCELPVSAVGLITTAEHAESILVQENADAIMLGRAALIDPHWPLHAAQRLQDERTKPLPPHRTTLQASSEALNRELFKIA</sequence>
<name>A0A7W6EJ01_9HYPH</name>
<keyword evidence="8" id="KW-1185">Reference proteome</keyword>
<dbReference type="SUPFAM" id="SSF51395">
    <property type="entry name" value="FMN-linked oxidoreductases"/>
    <property type="match status" value="1"/>
</dbReference>
<protein>
    <submittedName>
        <fullName evidence="7">2,4-dienoyl-CoA reductase-like NADH-dependent reductase (Old Yellow Enzyme family)</fullName>
    </submittedName>
</protein>
<evidence type="ECO:0000259" key="6">
    <source>
        <dbReference type="Pfam" id="PF00724"/>
    </source>
</evidence>
<comment type="caution">
    <text evidence="7">The sequence shown here is derived from an EMBL/GenBank/DDBJ whole genome shotgun (WGS) entry which is preliminary data.</text>
</comment>
<evidence type="ECO:0000256" key="1">
    <source>
        <dbReference type="ARBA" id="ARBA00001917"/>
    </source>
</evidence>
<proteinExistence type="predicted"/>
<reference evidence="7 8" key="1">
    <citation type="submission" date="2020-08" db="EMBL/GenBank/DDBJ databases">
        <title>Genomic Encyclopedia of Type Strains, Phase IV (KMG-IV): sequencing the most valuable type-strain genomes for metagenomic binning, comparative biology and taxonomic classification.</title>
        <authorList>
            <person name="Goeker M."/>
        </authorList>
    </citation>
    <scope>NUCLEOTIDE SEQUENCE [LARGE SCALE GENOMIC DNA]</scope>
    <source>
        <strain evidence="7 8">DSM 28760</strain>
    </source>
</reference>
<evidence type="ECO:0000256" key="3">
    <source>
        <dbReference type="ARBA" id="ARBA00022643"/>
    </source>
</evidence>
<dbReference type="Gene3D" id="3.20.20.70">
    <property type="entry name" value="Aldolase class I"/>
    <property type="match status" value="1"/>
</dbReference>
<dbReference type="Pfam" id="PF00724">
    <property type="entry name" value="Oxidored_FMN"/>
    <property type="match status" value="1"/>
</dbReference>
<evidence type="ECO:0000313" key="7">
    <source>
        <dbReference type="EMBL" id="MBB3811623.1"/>
    </source>
</evidence>
<dbReference type="PANTHER" id="PTHR43303:SF4">
    <property type="entry name" value="NADPH DEHYDROGENASE C23G7.10C-RELATED"/>
    <property type="match status" value="1"/>
</dbReference>
<feature type="domain" description="NADH:flavin oxidoreductase/NADH oxidase N-terminal" evidence="6">
    <location>
        <begin position="8"/>
        <end position="345"/>
    </location>
</feature>
<dbReference type="GO" id="GO:0010181">
    <property type="term" value="F:FMN binding"/>
    <property type="evidence" value="ECO:0007669"/>
    <property type="project" value="InterPro"/>
</dbReference>
<gene>
    <name evidence="7" type="ORF">FHS81_003739</name>
</gene>
<evidence type="ECO:0000256" key="4">
    <source>
        <dbReference type="ARBA" id="ARBA00022857"/>
    </source>
</evidence>
<dbReference type="EMBL" id="JACICC010000030">
    <property type="protein sequence ID" value="MBB3811623.1"/>
    <property type="molecule type" value="Genomic_DNA"/>
</dbReference>
<dbReference type="GO" id="GO:0003959">
    <property type="term" value="F:NADPH dehydrogenase activity"/>
    <property type="evidence" value="ECO:0007669"/>
    <property type="project" value="InterPro"/>
</dbReference>
<keyword evidence="2" id="KW-0285">Flavoprotein</keyword>
<dbReference type="PANTHER" id="PTHR43303">
    <property type="entry name" value="NADPH DEHYDROGENASE C23G7.10C-RELATED"/>
    <property type="match status" value="1"/>
</dbReference>
<comment type="cofactor">
    <cofactor evidence="1">
        <name>FMN</name>
        <dbReference type="ChEBI" id="CHEBI:58210"/>
    </cofactor>
</comment>
<dbReference type="InterPro" id="IPR013785">
    <property type="entry name" value="Aldolase_TIM"/>
</dbReference>
<accession>A0A7W6EJ01</accession>
<dbReference type="CDD" id="cd02932">
    <property type="entry name" value="OYE_YqiM_FMN"/>
    <property type="match status" value="1"/>
</dbReference>
<keyword evidence="4" id="KW-0521">NADP</keyword>
<organism evidence="7 8">
    <name type="scientific">Pseudochelatococcus contaminans</name>
    <dbReference type="NCBI Taxonomy" id="1538103"/>
    <lineage>
        <taxon>Bacteria</taxon>
        <taxon>Pseudomonadati</taxon>
        <taxon>Pseudomonadota</taxon>
        <taxon>Alphaproteobacteria</taxon>
        <taxon>Hyphomicrobiales</taxon>
        <taxon>Chelatococcaceae</taxon>
        <taxon>Pseudochelatococcus</taxon>
    </lineage>
</organism>
<dbReference type="GO" id="GO:0050661">
    <property type="term" value="F:NADP binding"/>
    <property type="evidence" value="ECO:0007669"/>
    <property type="project" value="InterPro"/>
</dbReference>
<dbReference type="Proteomes" id="UP000537592">
    <property type="component" value="Unassembled WGS sequence"/>
</dbReference>
<dbReference type="AlphaFoldDB" id="A0A7W6EJ01"/>
<dbReference type="InterPro" id="IPR044152">
    <property type="entry name" value="YqjM-like"/>
</dbReference>
<keyword evidence="3" id="KW-0288">FMN</keyword>
<dbReference type="InterPro" id="IPR001155">
    <property type="entry name" value="OxRdtase_FMN_N"/>
</dbReference>
<dbReference type="RefSeq" id="WP_080163061.1">
    <property type="nucleotide sequence ID" value="NZ_JACICC010000030.1"/>
</dbReference>
<evidence type="ECO:0000256" key="5">
    <source>
        <dbReference type="ARBA" id="ARBA00023002"/>
    </source>
</evidence>
<keyword evidence="5" id="KW-0560">Oxidoreductase</keyword>
<evidence type="ECO:0000256" key="2">
    <source>
        <dbReference type="ARBA" id="ARBA00022630"/>
    </source>
</evidence>
<evidence type="ECO:0000313" key="8">
    <source>
        <dbReference type="Proteomes" id="UP000537592"/>
    </source>
</evidence>